<dbReference type="Proteomes" id="UP001222325">
    <property type="component" value="Unassembled WGS sequence"/>
</dbReference>
<comment type="caution">
    <text evidence="5">The sequence shown here is derived from an EMBL/GenBank/DDBJ whole genome shotgun (WGS) entry which is preliminary data.</text>
</comment>
<feature type="compositionally biased region" description="Low complexity" evidence="3">
    <location>
        <begin position="158"/>
        <end position="169"/>
    </location>
</feature>
<dbReference type="InterPro" id="IPR050613">
    <property type="entry name" value="Sec_Metabolite_Reg"/>
</dbReference>
<evidence type="ECO:0000313" key="6">
    <source>
        <dbReference type="Proteomes" id="UP001222325"/>
    </source>
</evidence>
<dbReference type="GO" id="GO:0005634">
    <property type="term" value="C:nucleus"/>
    <property type="evidence" value="ECO:0007669"/>
    <property type="project" value="UniProtKB-SubCell"/>
</dbReference>
<gene>
    <name evidence="5" type="ORF">B0H15DRAFT_1020996</name>
</gene>
<feature type="compositionally biased region" description="Basic residues" evidence="3">
    <location>
        <begin position="215"/>
        <end position="231"/>
    </location>
</feature>
<feature type="region of interest" description="Disordered" evidence="3">
    <location>
        <begin position="55"/>
        <end position="102"/>
    </location>
</feature>
<evidence type="ECO:0000256" key="2">
    <source>
        <dbReference type="ARBA" id="ARBA00023242"/>
    </source>
</evidence>
<dbReference type="GO" id="GO:0008270">
    <property type="term" value="F:zinc ion binding"/>
    <property type="evidence" value="ECO:0007669"/>
    <property type="project" value="InterPro"/>
</dbReference>
<proteinExistence type="predicted"/>
<feature type="compositionally biased region" description="Low complexity" evidence="3">
    <location>
        <begin position="318"/>
        <end position="335"/>
    </location>
</feature>
<feature type="region of interest" description="Disordered" evidence="3">
    <location>
        <begin position="200"/>
        <end position="271"/>
    </location>
</feature>
<feature type="region of interest" description="Disordered" evidence="3">
    <location>
        <begin position="309"/>
        <end position="335"/>
    </location>
</feature>
<organism evidence="5 6">
    <name type="scientific">Mycena belliarum</name>
    <dbReference type="NCBI Taxonomy" id="1033014"/>
    <lineage>
        <taxon>Eukaryota</taxon>
        <taxon>Fungi</taxon>
        <taxon>Dikarya</taxon>
        <taxon>Basidiomycota</taxon>
        <taxon>Agaricomycotina</taxon>
        <taxon>Agaricomycetes</taxon>
        <taxon>Agaricomycetidae</taxon>
        <taxon>Agaricales</taxon>
        <taxon>Marasmiineae</taxon>
        <taxon>Mycenaceae</taxon>
        <taxon>Mycena</taxon>
    </lineage>
</organism>
<dbReference type="SMART" id="SM00066">
    <property type="entry name" value="GAL4"/>
    <property type="match status" value="1"/>
</dbReference>
<reference evidence="5" key="1">
    <citation type="submission" date="2023-03" db="EMBL/GenBank/DDBJ databases">
        <title>Massive genome expansion in bonnet fungi (Mycena s.s.) driven by repeated elements and novel gene families across ecological guilds.</title>
        <authorList>
            <consortium name="Lawrence Berkeley National Laboratory"/>
            <person name="Harder C.B."/>
            <person name="Miyauchi S."/>
            <person name="Viragh M."/>
            <person name="Kuo A."/>
            <person name="Thoen E."/>
            <person name="Andreopoulos B."/>
            <person name="Lu D."/>
            <person name="Skrede I."/>
            <person name="Drula E."/>
            <person name="Henrissat B."/>
            <person name="Morin E."/>
            <person name="Kohler A."/>
            <person name="Barry K."/>
            <person name="LaButti K."/>
            <person name="Morin E."/>
            <person name="Salamov A."/>
            <person name="Lipzen A."/>
            <person name="Mereny Z."/>
            <person name="Hegedus B."/>
            <person name="Baldrian P."/>
            <person name="Stursova M."/>
            <person name="Weitz H."/>
            <person name="Taylor A."/>
            <person name="Grigoriev I.V."/>
            <person name="Nagy L.G."/>
            <person name="Martin F."/>
            <person name="Kauserud H."/>
        </authorList>
    </citation>
    <scope>NUCLEOTIDE SEQUENCE</scope>
    <source>
        <strain evidence="5">CBHHK173m</strain>
    </source>
</reference>
<feature type="compositionally biased region" description="Low complexity" evidence="3">
    <location>
        <begin position="71"/>
        <end position="89"/>
    </location>
</feature>
<evidence type="ECO:0000313" key="5">
    <source>
        <dbReference type="EMBL" id="KAJ7092979.1"/>
    </source>
</evidence>
<dbReference type="CDD" id="cd00067">
    <property type="entry name" value="GAL4"/>
    <property type="match status" value="1"/>
</dbReference>
<evidence type="ECO:0000259" key="4">
    <source>
        <dbReference type="PROSITE" id="PS50048"/>
    </source>
</evidence>
<dbReference type="PROSITE" id="PS00463">
    <property type="entry name" value="ZN2_CY6_FUNGAL_1"/>
    <property type="match status" value="1"/>
</dbReference>
<feature type="compositionally biased region" description="Low complexity" evidence="3">
    <location>
        <begin position="685"/>
        <end position="696"/>
    </location>
</feature>
<dbReference type="InterPro" id="IPR001138">
    <property type="entry name" value="Zn2Cys6_DnaBD"/>
</dbReference>
<dbReference type="EMBL" id="JARJCN010000017">
    <property type="protein sequence ID" value="KAJ7092979.1"/>
    <property type="molecule type" value="Genomic_DNA"/>
</dbReference>
<dbReference type="AlphaFoldDB" id="A0AAD6U6S0"/>
<name>A0AAD6U6S0_9AGAR</name>
<dbReference type="SUPFAM" id="SSF57701">
    <property type="entry name" value="Zn2/Cys6 DNA-binding domain"/>
    <property type="match status" value="1"/>
</dbReference>
<dbReference type="PROSITE" id="PS50048">
    <property type="entry name" value="ZN2_CY6_FUNGAL_2"/>
    <property type="match status" value="1"/>
</dbReference>
<comment type="subcellular location">
    <subcellularLocation>
        <location evidence="1">Nucleus</location>
    </subcellularLocation>
</comment>
<feature type="compositionally biased region" description="Low complexity" evidence="3">
    <location>
        <begin position="236"/>
        <end position="261"/>
    </location>
</feature>
<evidence type="ECO:0000256" key="3">
    <source>
        <dbReference type="SAM" id="MobiDB-lite"/>
    </source>
</evidence>
<keyword evidence="2" id="KW-0539">Nucleus</keyword>
<dbReference type="PANTHER" id="PTHR31001">
    <property type="entry name" value="UNCHARACTERIZED TRANSCRIPTIONAL REGULATORY PROTEIN"/>
    <property type="match status" value="1"/>
</dbReference>
<feature type="domain" description="Zn(2)-C6 fungal-type" evidence="4">
    <location>
        <begin position="178"/>
        <end position="210"/>
    </location>
</feature>
<feature type="compositionally biased region" description="Pro residues" evidence="3">
    <location>
        <begin position="697"/>
        <end position="707"/>
    </location>
</feature>
<feature type="region of interest" description="Disordered" evidence="3">
    <location>
        <begin position="135"/>
        <end position="169"/>
    </location>
</feature>
<feature type="region of interest" description="Disordered" evidence="3">
    <location>
        <begin position="685"/>
        <end position="708"/>
    </location>
</feature>
<dbReference type="InterPro" id="IPR036864">
    <property type="entry name" value="Zn2-C6_fun-type_DNA-bd_sf"/>
</dbReference>
<accession>A0AAD6U6S0</accession>
<keyword evidence="6" id="KW-1185">Reference proteome</keyword>
<protein>
    <recommendedName>
        <fullName evidence="4">Zn(2)-C6 fungal-type domain-containing protein</fullName>
    </recommendedName>
</protein>
<dbReference type="GO" id="GO:0000981">
    <property type="term" value="F:DNA-binding transcription factor activity, RNA polymerase II-specific"/>
    <property type="evidence" value="ECO:0007669"/>
    <property type="project" value="InterPro"/>
</dbReference>
<evidence type="ECO:0000256" key="1">
    <source>
        <dbReference type="ARBA" id="ARBA00004123"/>
    </source>
</evidence>
<dbReference type="Pfam" id="PF00172">
    <property type="entry name" value="Zn_clus"/>
    <property type="match status" value="1"/>
</dbReference>
<sequence length="1030" mass="106147">MAVHPPPARGAYPQFGSYSAPVRAQLHASLTGPLPFPSLLRSSFVVPSHADRDAPVALDPVPPPHAHYHHPYSNPYSNPYQNQYQEYYPAPAPDPAPAPARAAVPIRQPSLPRLPVEPGSSSGVPAKARFHPLYSMQPTRATASPDPDPDLGARSRSRSPAPAPVRLPRRTTTTAVIACRQCRARKIRCDSTRPHCANCARRADGPACAYDPAPKRRGPDKRPGTRQRRCKPREPPSSSSSFDPPSSSFDPNTLDPSAAADPADHDFGAADTNADAGQVIALPAPPPVPQAPHPGPRALRIETGALLLRRPPAPRPPSSASTSTSLSTPASTSTSLSAPLSLASAYGYSPPFRSAPAPAPVSAYEFGFGSPYEYGVGVAPYSAAAGYSNPGPGPADPGPGPSYGAYDSASYDPAYGRPSAPYDTALPPALRAAHARWWGAFLRAYTVREVATEVAFLCTAPSPLLAFLNRPALLAALYHPPARTALPPALVLAALALAALLRSSDASSDAGAGGGAGAAAGAGGGAGGGGGGVSGVSGGGISGISGGRGAEGRARAAGLREAAEGALEGAWGALGMGFGVDGENRIGGGREGMGEGVGGGGGGEEGWEGVGVGLGGAALLLALYEASAHPAYHPDRLAAALARLDAVLSGLRLTSADARAPGVCRFARGAAPSVYVPAPAPLPVPSSSLSSPASAPTSPPARSPSAPPTCCACLPPGSPGGAAGTGTGELPWDPAWDARAVRAEEVRRLCWGALGVATGWRAECMALGRPDGGAAWAMCEPANYALLFPNEVYTRERSGGAGEGERERKNAVWALCCRAMLLANFCGNVAVQAAATRAAREAQAEALQDAWHDALAVQDALDAHTCGLHAPVAYRAREHVYNAQMIITKVLRGLQGLSPGTHPGPLFNRRQAEEWIQYQSAVVRQVTHSIQYLGDPRGAQLTQRPFTVPWFAHQLAICLLLWEGDMALHAVLELAKGLLVPLAVLNALWPCPLIRQQCAALQKRLAAHCRAAGLEPPPDDSGYALPAAAS</sequence>
<dbReference type="Gene3D" id="4.10.240.10">
    <property type="entry name" value="Zn(2)-C6 fungal-type DNA-binding domain"/>
    <property type="match status" value="1"/>
</dbReference>